<sequence length="253" mass="25200">MRVLVVLIVCTLAQASLVRIPSTLLGRKMALASEFHESGVLRERQTTCGGLHSCSSGGCCSGQCCLSGCCPVGYYCDPDGNTPACCPTGRICSGPPIGCANPGTVECANYDFCCPPGQTCSLDAATGAAQCNGVTVGQAPPPPISSSYGGSPSDSPNDSSVISSVVPTSVIVSSSSAVTSSGLNTIAGASTTARTTSNLLGLTLSSSTPQIVAQTSSEITGSLSGTQNLRSPTTSFLGMAGALTMAILLGIEV</sequence>
<dbReference type="HOGENOM" id="CLU_1098858_0_0_1"/>
<dbReference type="OrthoDB" id="5358959at2759"/>
<feature type="region of interest" description="Disordered" evidence="1">
    <location>
        <begin position="142"/>
        <end position="161"/>
    </location>
</feature>
<protein>
    <recommendedName>
        <fullName evidence="5">Granulins domain-containing protein</fullName>
    </recommendedName>
</protein>
<keyword evidence="2" id="KW-0732">Signal</keyword>
<evidence type="ECO:0000256" key="1">
    <source>
        <dbReference type="SAM" id="MobiDB-lite"/>
    </source>
</evidence>
<evidence type="ECO:0000313" key="4">
    <source>
        <dbReference type="Proteomes" id="UP000007148"/>
    </source>
</evidence>
<dbReference type="Proteomes" id="UP000007148">
    <property type="component" value="Unassembled WGS sequence"/>
</dbReference>
<dbReference type="STRING" id="1109443.G4TYF2"/>
<evidence type="ECO:0008006" key="5">
    <source>
        <dbReference type="Google" id="ProtNLM"/>
    </source>
</evidence>
<name>G4TYF2_SERID</name>
<keyword evidence="4" id="KW-1185">Reference proteome</keyword>
<dbReference type="EMBL" id="CAFZ01000708">
    <property type="protein sequence ID" value="CCA76345.1"/>
    <property type="molecule type" value="Genomic_DNA"/>
</dbReference>
<organism evidence="3 4">
    <name type="scientific">Serendipita indica (strain DSM 11827)</name>
    <name type="common">Root endophyte fungus</name>
    <name type="synonym">Piriformospora indica</name>
    <dbReference type="NCBI Taxonomy" id="1109443"/>
    <lineage>
        <taxon>Eukaryota</taxon>
        <taxon>Fungi</taxon>
        <taxon>Dikarya</taxon>
        <taxon>Basidiomycota</taxon>
        <taxon>Agaricomycotina</taxon>
        <taxon>Agaricomycetes</taxon>
        <taxon>Sebacinales</taxon>
        <taxon>Serendipitaceae</taxon>
        <taxon>Serendipita</taxon>
    </lineage>
</organism>
<feature type="compositionally biased region" description="Low complexity" evidence="1">
    <location>
        <begin position="145"/>
        <end position="161"/>
    </location>
</feature>
<dbReference type="OMA" id="VECANYD"/>
<comment type="caution">
    <text evidence="3">The sequence shown here is derived from an EMBL/GenBank/DDBJ whole genome shotgun (WGS) entry which is preliminary data.</text>
</comment>
<accession>G4TYF2</accession>
<proteinExistence type="predicted"/>
<gene>
    <name evidence="3" type="ORF">PIIN_10340</name>
</gene>
<dbReference type="AlphaFoldDB" id="G4TYF2"/>
<dbReference type="InParanoid" id="G4TYF2"/>
<evidence type="ECO:0000256" key="2">
    <source>
        <dbReference type="SAM" id="SignalP"/>
    </source>
</evidence>
<dbReference type="eggNOG" id="ENOG502RV6Q">
    <property type="taxonomic scope" value="Eukaryota"/>
</dbReference>
<feature type="signal peptide" evidence="2">
    <location>
        <begin position="1"/>
        <end position="15"/>
    </location>
</feature>
<reference evidence="3 4" key="1">
    <citation type="journal article" date="2011" name="PLoS Pathog.">
        <title>Endophytic Life Strategies Decoded by Genome and Transcriptome Analyses of the Mutualistic Root Symbiont Piriformospora indica.</title>
        <authorList>
            <person name="Zuccaro A."/>
            <person name="Lahrmann U."/>
            <person name="Guldener U."/>
            <person name="Langen G."/>
            <person name="Pfiffi S."/>
            <person name="Biedenkopf D."/>
            <person name="Wong P."/>
            <person name="Samans B."/>
            <person name="Grimm C."/>
            <person name="Basiewicz M."/>
            <person name="Murat C."/>
            <person name="Martin F."/>
            <person name="Kogel K.H."/>
        </authorList>
    </citation>
    <scope>NUCLEOTIDE SEQUENCE [LARGE SCALE GENOMIC DNA]</scope>
    <source>
        <strain evidence="3 4">DSM 11827</strain>
    </source>
</reference>
<feature type="chain" id="PRO_5012881162" description="Granulins domain-containing protein" evidence="2">
    <location>
        <begin position="16"/>
        <end position="253"/>
    </location>
</feature>
<evidence type="ECO:0000313" key="3">
    <source>
        <dbReference type="EMBL" id="CCA76345.1"/>
    </source>
</evidence>